<proteinExistence type="inferred from homology"/>
<gene>
    <name evidence="4" type="ORF">H2508_06125</name>
</gene>
<dbReference type="AlphaFoldDB" id="A0A7W2YJ33"/>
<comment type="caution">
    <text evidence="4">The sequence shown here is derived from an EMBL/GenBank/DDBJ whole genome shotgun (WGS) entry which is preliminary data.</text>
</comment>
<reference evidence="4 5" key="1">
    <citation type="submission" date="2020-07" db="EMBL/GenBank/DDBJ databases">
        <title>Halieaceae bacterium, F7430, whole genome shotgun sequencing project.</title>
        <authorList>
            <person name="Jiang S."/>
            <person name="Liu Z.W."/>
            <person name="Du Z.J."/>
        </authorList>
    </citation>
    <scope>NUCLEOTIDE SEQUENCE [LARGE SCALE GENOMIC DNA]</scope>
    <source>
        <strain evidence="4 5">F7430</strain>
    </source>
</reference>
<sequence>MFKVMESTLHKTTIEYKHSPQGTLVLDIYSRKPEAQQRRPAILYLFGGGWLSGHREQFQTQAEYFADQGMVSILVDYRVFSRHQTTPLDALDDAQDAFDWVSHHATKLSIDPNKIIIAGGSSGGHLALCSALNCNGRGLSTKPVALILYNPVTDLRAASPELGFSEGELALLANMTREEIHQFSPATQPCKKLPPTLIIYGMEDPLLAQAEQGLCAKTSEHTPAMQIMRWPGVGHGFFNKEPWLHETTKATEQFLLKLQVLPTSTDTSTLPRSSNK</sequence>
<keyword evidence="5" id="KW-1185">Reference proteome</keyword>
<comment type="similarity">
    <text evidence="1">Belongs to the 'GDXG' lipolytic enzyme family.</text>
</comment>
<dbReference type="RefSeq" id="WP_182170176.1">
    <property type="nucleotide sequence ID" value="NZ_JACFXU010000013.1"/>
</dbReference>
<dbReference type="InterPro" id="IPR029058">
    <property type="entry name" value="AB_hydrolase_fold"/>
</dbReference>
<dbReference type="GO" id="GO:0004806">
    <property type="term" value="F:triacylglycerol lipase activity"/>
    <property type="evidence" value="ECO:0007669"/>
    <property type="project" value="TreeGrafter"/>
</dbReference>
<organism evidence="4 5">
    <name type="scientific">Sediminihaliea albiluteola</name>
    <dbReference type="NCBI Taxonomy" id="2758564"/>
    <lineage>
        <taxon>Bacteria</taxon>
        <taxon>Pseudomonadati</taxon>
        <taxon>Pseudomonadota</taxon>
        <taxon>Gammaproteobacteria</taxon>
        <taxon>Cellvibrionales</taxon>
        <taxon>Halieaceae</taxon>
        <taxon>Sediminihaliea</taxon>
    </lineage>
</organism>
<name>A0A7W2YJ33_9GAMM</name>
<dbReference type="Proteomes" id="UP000539350">
    <property type="component" value="Unassembled WGS sequence"/>
</dbReference>
<feature type="domain" description="Alpha/beta hydrolase fold-3" evidence="3">
    <location>
        <begin position="42"/>
        <end position="238"/>
    </location>
</feature>
<dbReference type="Pfam" id="PF07859">
    <property type="entry name" value="Abhydrolase_3"/>
    <property type="match status" value="1"/>
</dbReference>
<accession>A0A7W2YJ33</accession>
<dbReference type="InterPro" id="IPR050300">
    <property type="entry name" value="GDXG_lipolytic_enzyme"/>
</dbReference>
<evidence type="ECO:0000313" key="5">
    <source>
        <dbReference type="Proteomes" id="UP000539350"/>
    </source>
</evidence>
<dbReference type="PANTHER" id="PTHR48081:SF30">
    <property type="entry name" value="ACETYL-HYDROLASE LIPR-RELATED"/>
    <property type="match status" value="1"/>
</dbReference>
<dbReference type="EMBL" id="JACFXU010000013">
    <property type="protein sequence ID" value="MBA6412687.1"/>
    <property type="molecule type" value="Genomic_DNA"/>
</dbReference>
<evidence type="ECO:0000256" key="2">
    <source>
        <dbReference type="ARBA" id="ARBA00022801"/>
    </source>
</evidence>
<dbReference type="PANTHER" id="PTHR48081">
    <property type="entry name" value="AB HYDROLASE SUPERFAMILY PROTEIN C4A8.06C"/>
    <property type="match status" value="1"/>
</dbReference>
<evidence type="ECO:0000313" key="4">
    <source>
        <dbReference type="EMBL" id="MBA6412687.1"/>
    </source>
</evidence>
<protein>
    <submittedName>
        <fullName evidence="4">Alpha/beta hydrolase</fullName>
    </submittedName>
</protein>
<keyword evidence="2 4" id="KW-0378">Hydrolase</keyword>
<dbReference type="InterPro" id="IPR013094">
    <property type="entry name" value="AB_hydrolase_3"/>
</dbReference>
<dbReference type="SUPFAM" id="SSF53474">
    <property type="entry name" value="alpha/beta-Hydrolases"/>
    <property type="match status" value="1"/>
</dbReference>
<evidence type="ECO:0000259" key="3">
    <source>
        <dbReference type="Pfam" id="PF07859"/>
    </source>
</evidence>
<dbReference type="Gene3D" id="3.40.50.1820">
    <property type="entry name" value="alpha/beta hydrolase"/>
    <property type="match status" value="1"/>
</dbReference>
<evidence type="ECO:0000256" key="1">
    <source>
        <dbReference type="ARBA" id="ARBA00010515"/>
    </source>
</evidence>